<evidence type="ECO:0000256" key="2">
    <source>
        <dbReference type="ARBA" id="ARBA00022741"/>
    </source>
</evidence>
<sequence>MLSDSLAQRKQKLRDKLRFRRRHFVANLGDMARLGAFRALPAPLADLVAASNPVAAYAAWDSEPDILPMLTCVILTLPYHEGRIETMDFRRWRAGEPLVKGPWGTPQPADDTDRLLPGLIFCPLVGFDRQGGRLGQGGGHYDRFFAAHPGLIRIGVAWSVQEVDTVPIEPTDVRLDAVLTEQEYIMTGDRL</sequence>
<feature type="binding site" evidence="4">
    <location>
        <begin position="10"/>
        <end position="14"/>
    </location>
    <ligand>
        <name>ATP</name>
        <dbReference type="ChEBI" id="CHEBI:30616"/>
    </ligand>
</feature>
<dbReference type="GO" id="GO:0035999">
    <property type="term" value="P:tetrahydrofolate interconversion"/>
    <property type="evidence" value="ECO:0007669"/>
    <property type="project" value="TreeGrafter"/>
</dbReference>
<evidence type="ECO:0000256" key="3">
    <source>
        <dbReference type="ARBA" id="ARBA00022840"/>
    </source>
</evidence>
<dbReference type="PANTHER" id="PTHR23407">
    <property type="entry name" value="ATPASE INHIBITOR/5-FORMYLTETRAHYDROFOLATE CYCLO-LIGASE"/>
    <property type="match status" value="1"/>
</dbReference>
<evidence type="ECO:0000313" key="6">
    <source>
        <dbReference type="EMBL" id="PQM29444.1"/>
    </source>
</evidence>
<keyword evidence="2 4" id="KW-0547">Nucleotide-binding</keyword>
<gene>
    <name evidence="6" type="ORF">CVO77_00490</name>
</gene>
<comment type="similarity">
    <text evidence="1 5">Belongs to the 5-formyltetrahydrofolate cyclo-ligase family.</text>
</comment>
<evidence type="ECO:0000313" key="7">
    <source>
        <dbReference type="Proteomes" id="UP000238954"/>
    </source>
</evidence>
<evidence type="ECO:0000256" key="1">
    <source>
        <dbReference type="ARBA" id="ARBA00010638"/>
    </source>
</evidence>
<comment type="catalytic activity">
    <reaction evidence="5">
        <text>(6S)-5-formyl-5,6,7,8-tetrahydrofolate + ATP = (6R)-5,10-methenyltetrahydrofolate + ADP + phosphate</text>
        <dbReference type="Rhea" id="RHEA:10488"/>
        <dbReference type="ChEBI" id="CHEBI:30616"/>
        <dbReference type="ChEBI" id="CHEBI:43474"/>
        <dbReference type="ChEBI" id="CHEBI:57455"/>
        <dbReference type="ChEBI" id="CHEBI:57457"/>
        <dbReference type="ChEBI" id="CHEBI:456216"/>
        <dbReference type="EC" id="6.3.3.2"/>
    </reaction>
</comment>
<dbReference type="EC" id="6.3.3.2" evidence="5"/>
<keyword evidence="7" id="KW-1185">Reference proteome</keyword>
<dbReference type="NCBIfam" id="TIGR02727">
    <property type="entry name" value="MTHFS_bact"/>
    <property type="match status" value="1"/>
</dbReference>
<keyword evidence="6" id="KW-0436">Ligase</keyword>
<dbReference type="GO" id="GO:0030272">
    <property type="term" value="F:5-formyltetrahydrofolate cyclo-ligase activity"/>
    <property type="evidence" value="ECO:0007669"/>
    <property type="project" value="UniProtKB-EC"/>
</dbReference>
<reference evidence="7" key="1">
    <citation type="submission" date="2017-11" db="EMBL/GenBank/DDBJ databases">
        <title>The complete genome sequence of Sphingopyxis pomeranensis sp. nov. strain WS5A3p.</title>
        <authorList>
            <person name="Kaminski M.A."/>
        </authorList>
    </citation>
    <scope>NUCLEOTIDE SEQUENCE [LARGE SCALE GENOMIC DNA]</scope>
    <source>
        <strain evidence="7">WS5A3p</strain>
    </source>
</reference>
<keyword evidence="5" id="KW-0479">Metal-binding</keyword>
<comment type="cofactor">
    <cofactor evidence="5">
        <name>Mg(2+)</name>
        <dbReference type="ChEBI" id="CHEBI:18420"/>
    </cofactor>
</comment>
<keyword evidence="5" id="KW-0460">Magnesium</keyword>
<dbReference type="RefSeq" id="WP_105997402.1">
    <property type="nucleotide sequence ID" value="NZ_CM009578.1"/>
</dbReference>
<dbReference type="Pfam" id="PF01812">
    <property type="entry name" value="5-FTHF_cyc-lig"/>
    <property type="match status" value="1"/>
</dbReference>
<dbReference type="Gene3D" id="3.40.50.10420">
    <property type="entry name" value="NagB/RpiA/CoA transferase-like"/>
    <property type="match status" value="1"/>
</dbReference>
<feature type="binding site" evidence="4">
    <location>
        <position position="63"/>
    </location>
    <ligand>
        <name>substrate</name>
    </ligand>
</feature>
<dbReference type="GO" id="GO:0046872">
    <property type="term" value="F:metal ion binding"/>
    <property type="evidence" value="ECO:0007669"/>
    <property type="project" value="UniProtKB-KW"/>
</dbReference>
<dbReference type="AlphaFoldDB" id="A0A2S8BAJ7"/>
<dbReference type="GO" id="GO:0009396">
    <property type="term" value="P:folic acid-containing compound biosynthetic process"/>
    <property type="evidence" value="ECO:0007669"/>
    <property type="project" value="TreeGrafter"/>
</dbReference>
<dbReference type="InterPro" id="IPR037171">
    <property type="entry name" value="NagB/RpiA_transferase-like"/>
</dbReference>
<dbReference type="PANTHER" id="PTHR23407:SF1">
    <property type="entry name" value="5-FORMYLTETRAHYDROFOLATE CYCLO-LIGASE"/>
    <property type="match status" value="1"/>
</dbReference>
<comment type="caution">
    <text evidence="6">The sequence shown here is derived from an EMBL/GenBank/DDBJ whole genome shotgun (WGS) entry which is preliminary data.</text>
</comment>
<name>A0A2S8BAJ7_9SPHN</name>
<dbReference type="OrthoDB" id="9801938at2"/>
<dbReference type="GO" id="GO:0005524">
    <property type="term" value="F:ATP binding"/>
    <property type="evidence" value="ECO:0007669"/>
    <property type="project" value="UniProtKB-KW"/>
</dbReference>
<evidence type="ECO:0000256" key="5">
    <source>
        <dbReference type="RuleBase" id="RU361279"/>
    </source>
</evidence>
<protein>
    <recommendedName>
        <fullName evidence="5">5-formyltetrahydrofolate cyclo-ligase</fullName>
        <ecNumber evidence="5">6.3.3.2</ecNumber>
    </recommendedName>
</protein>
<proteinExistence type="inferred from homology"/>
<dbReference type="SUPFAM" id="SSF100950">
    <property type="entry name" value="NagB/RpiA/CoA transferase-like"/>
    <property type="match status" value="1"/>
</dbReference>
<dbReference type="InterPro" id="IPR002698">
    <property type="entry name" value="FTHF_cligase"/>
</dbReference>
<feature type="binding site" evidence="4">
    <location>
        <begin position="133"/>
        <end position="141"/>
    </location>
    <ligand>
        <name>ATP</name>
        <dbReference type="ChEBI" id="CHEBI:30616"/>
    </ligand>
</feature>
<organism evidence="6 7">
    <name type="scientific">Sphingopyxis lindanitolerans</name>
    <dbReference type="NCBI Taxonomy" id="2054227"/>
    <lineage>
        <taxon>Bacteria</taxon>
        <taxon>Pseudomonadati</taxon>
        <taxon>Pseudomonadota</taxon>
        <taxon>Alphaproteobacteria</taxon>
        <taxon>Sphingomonadales</taxon>
        <taxon>Sphingomonadaceae</taxon>
        <taxon>Sphingopyxis</taxon>
    </lineage>
</organism>
<dbReference type="PIRSF" id="PIRSF006806">
    <property type="entry name" value="FTHF_cligase"/>
    <property type="match status" value="1"/>
</dbReference>
<dbReference type="InterPro" id="IPR024185">
    <property type="entry name" value="FTHF_cligase-like_sf"/>
</dbReference>
<accession>A0A2S8BAJ7</accession>
<dbReference type="EMBL" id="PHFW01000001">
    <property type="protein sequence ID" value="PQM29444.1"/>
    <property type="molecule type" value="Genomic_DNA"/>
</dbReference>
<dbReference type="Proteomes" id="UP000238954">
    <property type="component" value="Chromosome"/>
</dbReference>
<keyword evidence="3 4" id="KW-0067">ATP-binding</keyword>
<evidence type="ECO:0000256" key="4">
    <source>
        <dbReference type="PIRSR" id="PIRSR006806-1"/>
    </source>
</evidence>